<dbReference type="EMBL" id="JAUOEK010000099">
    <property type="protein sequence ID" value="MDO5969890.1"/>
    <property type="molecule type" value="Genomic_DNA"/>
</dbReference>
<accession>A0ABT8W9T6</accession>
<protein>
    <recommendedName>
        <fullName evidence="3">Lipocalin-like domain-containing protein</fullName>
    </recommendedName>
</protein>
<evidence type="ECO:0008006" key="3">
    <source>
        <dbReference type="Google" id="ProtNLM"/>
    </source>
</evidence>
<gene>
    <name evidence="1" type="ORF">Q4Q35_08720</name>
</gene>
<reference evidence="1" key="1">
    <citation type="submission" date="2023-07" db="EMBL/GenBank/DDBJ databases">
        <title>Two novel species in the genus Flavivirga.</title>
        <authorList>
            <person name="Kwon K."/>
        </authorList>
    </citation>
    <scope>NUCLEOTIDE SEQUENCE</scope>
    <source>
        <strain evidence="1">KCTC 52353</strain>
    </source>
</reference>
<keyword evidence="2" id="KW-1185">Reference proteome</keyword>
<dbReference type="Proteomes" id="UP001176883">
    <property type="component" value="Unassembled WGS sequence"/>
</dbReference>
<comment type="caution">
    <text evidence="1">The sequence shown here is derived from an EMBL/GenBank/DDBJ whole genome shotgun (WGS) entry which is preliminary data.</text>
</comment>
<evidence type="ECO:0000313" key="2">
    <source>
        <dbReference type="Proteomes" id="UP001176883"/>
    </source>
</evidence>
<dbReference type="RefSeq" id="WP_303277584.1">
    <property type="nucleotide sequence ID" value="NZ_JAUOEK010000099.1"/>
</dbReference>
<sequence length="148" mass="17820">MINKIYILLFSFSCLILHSQETDLSKKFKTNDWKTELNWFNSDTLILKTIKKKDTTWNSLTLNEKKNKINQIWIERISFDSNGNLNYKNNTYCGNSDYRKLNNIEFIDNKIIADFTYRPYNATKDITLKKWFEIINWTDERILLIKTD</sequence>
<organism evidence="1 2">
    <name type="scientific">Flavivirga aquimarina</name>
    <dbReference type="NCBI Taxonomy" id="2027862"/>
    <lineage>
        <taxon>Bacteria</taxon>
        <taxon>Pseudomonadati</taxon>
        <taxon>Bacteroidota</taxon>
        <taxon>Flavobacteriia</taxon>
        <taxon>Flavobacteriales</taxon>
        <taxon>Flavobacteriaceae</taxon>
        <taxon>Flavivirga</taxon>
    </lineage>
</organism>
<name>A0ABT8W9T6_9FLAO</name>
<evidence type="ECO:0000313" key="1">
    <source>
        <dbReference type="EMBL" id="MDO5969890.1"/>
    </source>
</evidence>
<proteinExistence type="predicted"/>